<dbReference type="Pfam" id="PF03459">
    <property type="entry name" value="TOBE"/>
    <property type="match status" value="2"/>
</dbReference>
<protein>
    <recommendedName>
        <fullName evidence="3">Mop domain-containing protein</fullName>
    </recommendedName>
</protein>
<feature type="domain" description="Mop" evidence="3">
    <location>
        <begin position="39"/>
        <end position="105"/>
    </location>
</feature>
<dbReference type="GO" id="GO:0015689">
    <property type="term" value="P:molybdate ion transport"/>
    <property type="evidence" value="ECO:0007669"/>
    <property type="project" value="InterPro"/>
</dbReference>
<dbReference type="InterPro" id="IPR051815">
    <property type="entry name" value="Molybdate_resp_trans_reg"/>
</dbReference>
<dbReference type="EMBL" id="NVUL01000051">
    <property type="protein sequence ID" value="PCI76915.1"/>
    <property type="molecule type" value="Genomic_DNA"/>
</dbReference>
<dbReference type="InterPro" id="IPR008995">
    <property type="entry name" value="Mo/tungstate-bd_C_term_dom"/>
</dbReference>
<evidence type="ECO:0000313" key="5">
    <source>
        <dbReference type="Proteomes" id="UP000218767"/>
    </source>
</evidence>
<reference evidence="5" key="1">
    <citation type="submission" date="2017-08" db="EMBL/GenBank/DDBJ databases">
        <title>A dynamic microbial community with high functional redundancy inhabits the cold, oxic subseafloor aquifer.</title>
        <authorList>
            <person name="Tully B.J."/>
            <person name="Wheat C.G."/>
            <person name="Glazer B.T."/>
            <person name="Huber J.A."/>
        </authorList>
    </citation>
    <scope>NUCLEOTIDE SEQUENCE [LARGE SCALE GENOMIC DNA]</scope>
</reference>
<sequence length="177" mass="19066">MLNGFKQLQEQHNQFLENLNQQLSSLDDVSKFMKSALLQTSARNQFLGTIAEIETGAVNSEVQIQISDQQRIVAIVTEQSRREMKLVEGLSVITMIKASSVTLAVGDDLQVSARNVLTGTLVNLDRGAVNADVTIELAGDKTLGAMITNKSADQLALTEGMAISALFKASSVILMLA</sequence>
<feature type="domain" description="Mop" evidence="3">
    <location>
        <begin position="110"/>
        <end position="176"/>
    </location>
</feature>
<evidence type="ECO:0000256" key="2">
    <source>
        <dbReference type="PROSITE-ProRule" id="PRU01213"/>
    </source>
</evidence>
<dbReference type="Gene3D" id="2.40.50.100">
    <property type="match status" value="2"/>
</dbReference>
<organism evidence="4 5">
    <name type="scientific">SAR86 cluster bacterium</name>
    <dbReference type="NCBI Taxonomy" id="2030880"/>
    <lineage>
        <taxon>Bacteria</taxon>
        <taxon>Pseudomonadati</taxon>
        <taxon>Pseudomonadota</taxon>
        <taxon>Gammaproteobacteria</taxon>
        <taxon>SAR86 cluster</taxon>
    </lineage>
</organism>
<dbReference type="InterPro" id="IPR004606">
    <property type="entry name" value="Mop_domain"/>
</dbReference>
<dbReference type="PANTHER" id="PTHR30432:SF1">
    <property type="entry name" value="DNA-BINDING TRANSCRIPTIONAL DUAL REGULATOR MODE"/>
    <property type="match status" value="1"/>
</dbReference>
<dbReference type="NCBIfam" id="TIGR00638">
    <property type="entry name" value="Mop"/>
    <property type="match status" value="2"/>
</dbReference>
<dbReference type="PROSITE" id="PS51866">
    <property type="entry name" value="MOP"/>
    <property type="match status" value="2"/>
</dbReference>
<comment type="caution">
    <text evidence="4">The sequence shown here is derived from an EMBL/GenBank/DDBJ whole genome shotgun (WGS) entry which is preliminary data.</text>
</comment>
<evidence type="ECO:0000259" key="3">
    <source>
        <dbReference type="PROSITE" id="PS51866"/>
    </source>
</evidence>
<dbReference type="SUPFAM" id="SSF50331">
    <property type="entry name" value="MOP-like"/>
    <property type="match status" value="2"/>
</dbReference>
<name>A0A2A4X4F8_9GAMM</name>
<keyword evidence="1 2" id="KW-0500">Molybdenum</keyword>
<dbReference type="AlphaFoldDB" id="A0A2A4X4F8"/>
<dbReference type="PANTHER" id="PTHR30432">
    <property type="entry name" value="TRANSCRIPTIONAL REGULATOR MODE"/>
    <property type="match status" value="1"/>
</dbReference>
<dbReference type="InterPro" id="IPR005116">
    <property type="entry name" value="Transp-assoc_OB_typ1"/>
</dbReference>
<proteinExistence type="predicted"/>
<evidence type="ECO:0000256" key="1">
    <source>
        <dbReference type="ARBA" id="ARBA00022505"/>
    </source>
</evidence>
<gene>
    <name evidence="4" type="ORF">COB20_09535</name>
</gene>
<evidence type="ECO:0000313" key="4">
    <source>
        <dbReference type="EMBL" id="PCI76915.1"/>
    </source>
</evidence>
<dbReference type="Proteomes" id="UP000218767">
    <property type="component" value="Unassembled WGS sequence"/>
</dbReference>
<accession>A0A2A4X4F8</accession>